<dbReference type="EMBL" id="PGXC01000012">
    <property type="protein sequence ID" value="PKK89766.1"/>
    <property type="molecule type" value="Genomic_DNA"/>
</dbReference>
<name>A0A2N1PN55_9BACT</name>
<evidence type="ECO:0008006" key="3">
    <source>
        <dbReference type="Google" id="ProtNLM"/>
    </source>
</evidence>
<organism evidence="1 2">
    <name type="scientific">Candidatus Wallbacteria bacterium HGW-Wallbacteria-1</name>
    <dbReference type="NCBI Taxonomy" id="2013854"/>
    <lineage>
        <taxon>Bacteria</taxon>
        <taxon>Candidatus Walliibacteriota</taxon>
    </lineage>
</organism>
<proteinExistence type="predicted"/>
<dbReference type="Proteomes" id="UP000233256">
    <property type="component" value="Unassembled WGS sequence"/>
</dbReference>
<comment type="caution">
    <text evidence="1">The sequence shown here is derived from an EMBL/GenBank/DDBJ whole genome shotgun (WGS) entry which is preliminary data.</text>
</comment>
<evidence type="ECO:0000313" key="1">
    <source>
        <dbReference type="EMBL" id="PKK89766.1"/>
    </source>
</evidence>
<protein>
    <recommendedName>
        <fullName evidence="3">UDP-N-acetylglucosamine 2-epimerase domain-containing protein</fullName>
    </recommendedName>
</protein>
<dbReference type="AlphaFoldDB" id="A0A2N1PN55"/>
<sequence length="425" mass="46735">MKIMNHSTSATFPAPTLLVSLSVSLLLAILLPITPLAAANWLFVLFDAGETNGLVPVIQLLQSMESEKVFVMAEGASVSILKRRNITPLRLADFARDGMLNLQVPADKLAFDHNAGPFISLRHVSVKEIPQQVFDKIHPHALITGLVSQYESDFLQAAKKAGVPSFGFFDFYDVPGKGSIFVRLCPEADRIMVSTPEIAIGMAQAGIMDEKRIMVTGHPNFSGLCDLKASFDRKTVLKSAGFDPDKQYFTFTTQYSTRNDELLTLLARVMKSMSLKKTAVADEAPELIIAPHPNQDPDHYRTLAQDFGIPYHILDRSKISVYQAMLASDMVFTESSTTGFEAILLDRPLVHILLPGSDPVNQFNVRRGLALWATTETELHEAINALAGDKGRQIGEKRALVRPLPDAAKAIVDGVLKVMKIPTLR</sequence>
<dbReference type="SUPFAM" id="SSF53756">
    <property type="entry name" value="UDP-Glycosyltransferase/glycogen phosphorylase"/>
    <property type="match status" value="1"/>
</dbReference>
<gene>
    <name evidence="1" type="ORF">CVV64_12620</name>
</gene>
<dbReference type="Gene3D" id="3.40.50.12580">
    <property type="match status" value="1"/>
</dbReference>
<reference evidence="1 2" key="1">
    <citation type="journal article" date="2017" name="ISME J.">
        <title>Potential for microbial H2 and metal transformations associated with novel bacteria and archaea in deep terrestrial subsurface sediments.</title>
        <authorList>
            <person name="Hernsdorf A.W."/>
            <person name="Amano Y."/>
            <person name="Miyakawa K."/>
            <person name="Ise K."/>
            <person name="Suzuki Y."/>
            <person name="Anantharaman K."/>
            <person name="Probst A."/>
            <person name="Burstein D."/>
            <person name="Thomas B.C."/>
            <person name="Banfield J.F."/>
        </authorList>
    </citation>
    <scope>NUCLEOTIDE SEQUENCE [LARGE SCALE GENOMIC DNA]</scope>
    <source>
        <strain evidence="1">HGW-Wallbacteria-1</strain>
    </source>
</reference>
<evidence type="ECO:0000313" key="2">
    <source>
        <dbReference type="Proteomes" id="UP000233256"/>
    </source>
</evidence>
<accession>A0A2N1PN55</accession>
<dbReference type="InterPro" id="IPR043148">
    <property type="entry name" value="TagF_C"/>
</dbReference>